<dbReference type="EMBL" id="JBBJCI010000151">
    <property type="protein sequence ID" value="KAK7242049.1"/>
    <property type="molecule type" value="Genomic_DNA"/>
</dbReference>
<evidence type="ECO:0000313" key="2">
    <source>
        <dbReference type="EMBL" id="KAK7242049.1"/>
    </source>
</evidence>
<organism evidence="2 3">
    <name type="scientific">Aureococcus anophagefferens</name>
    <name type="common">Harmful bloom alga</name>
    <dbReference type="NCBI Taxonomy" id="44056"/>
    <lineage>
        <taxon>Eukaryota</taxon>
        <taxon>Sar</taxon>
        <taxon>Stramenopiles</taxon>
        <taxon>Ochrophyta</taxon>
        <taxon>Pelagophyceae</taxon>
        <taxon>Pelagomonadales</taxon>
        <taxon>Pelagomonadaceae</taxon>
        <taxon>Aureococcus</taxon>
    </lineage>
</organism>
<accession>A0ABR1G0U7</accession>
<keyword evidence="1" id="KW-0732">Signal</keyword>
<protein>
    <recommendedName>
        <fullName evidence="4">SRCR domain-containing protein</fullName>
    </recommendedName>
</protein>
<dbReference type="Pfam" id="PF09996">
    <property type="entry name" value="DUF2237"/>
    <property type="match status" value="1"/>
</dbReference>
<comment type="caution">
    <text evidence="2">The sequence shown here is derived from an EMBL/GenBank/DDBJ whole genome shotgun (WGS) entry which is preliminary data.</text>
</comment>
<proteinExistence type="predicted"/>
<dbReference type="Gene3D" id="3.30.56.110">
    <property type="entry name" value="Protein of unknown function DUF2237"/>
    <property type="match status" value="1"/>
</dbReference>
<evidence type="ECO:0000256" key="1">
    <source>
        <dbReference type="SAM" id="SignalP"/>
    </source>
</evidence>
<dbReference type="Proteomes" id="UP001363151">
    <property type="component" value="Unassembled WGS sequence"/>
</dbReference>
<name>A0ABR1G0U7_AURAN</name>
<evidence type="ECO:0008006" key="4">
    <source>
        <dbReference type="Google" id="ProtNLM"/>
    </source>
</evidence>
<dbReference type="InterPro" id="IPR018714">
    <property type="entry name" value="DUF2237"/>
</dbReference>
<evidence type="ECO:0000313" key="3">
    <source>
        <dbReference type="Proteomes" id="UP001363151"/>
    </source>
</evidence>
<keyword evidence="3" id="KW-1185">Reference proteome</keyword>
<feature type="chain" id="PRO_5047285392" description="SRCR domain-containing protein" evidence="1">
    <location>
        <begin position="16"/>
        <end position="209"/>
    </location>
</feature>
<gene>
    <name evidence="2" type="ORF">SO694_00018489</name>
</gene>
<feature type="signal peptide" evidence="1">
    <location>
        <begin position="1"/>
        <end position="15"/>
    </location>
</feature>
<sequence length="209" mass="21938">MRAVLLLAQITATTAYKNVLGKELEHCSGAGMALTGYTREGQCVDRYDDAGSHHICINMKSTSNGNFCDVTGQPNWCASAMRCDDGTGSYGAGECDVENWFASYLSRAGGCDKIQEIVCEATNMEAYIAYTKSAQHAEARACLEQRCGISAAISDDEAATATAGFSVPWVAEAAAGSVLVGVAGFVATRKTRRDAQAVLGTPAKEVGLV</sequence>
<reference evidence="2 3" key="1">
    <citation type="submission" date="2024-03" db="EMBL/GenBank/DDBJ databases">
        <title>Aureococcus anophagefferens CCMP1851 and Kratosvirus quantuckense: Draft genome of a second virus-susceptible host strain in the model system.</title>
        <authorList>
            <person name="Chase E."/>
            <person name="Truchon A.R."/>
            <person name="Schepens W."/>
            <person name="Wilhelm S.W."/>
        </authorList>
    </citation>
    <scope>NUCLEOTIDE SEQUENCE [LARGE SCALE GENOMIC DNA]</scope>
    <source>
        <strain evidence="2 3">CCMP1851</strain>
    </source>
</reference>